<sequence length="191" mass="22240">MGDALVVEKVIGGDAASYELLIRKYQSKLFSTVLHMVKNRELAEDIVQESFLRAFRKLDTLNNRSQFYPWIKRIALNMALNHFEKEKRVLDVESDDDESSFFENIASGESPEELTLKEEMKRYVRMFVDSLPDRLRVVIILREVDDMSYEEIAEMLNIPLGTVRSRLFNARNIIKERLIKQGLADGLYKTS</sequence>
<dbReference type="InterPro" id="IPR013249">
    <property type="entry name" value="RNA_pol_sigma70_r4_t2"/>
</dbReference>
<dbReference type="InterPro" id="IPR014284">
    <property type="entry name" value="RNA_pol_sigma-70_dom"/>
</dbReference>
<gene>
    <name evidence="9" type="ORF">EP073_11070</name>
</gene>
<dbReference type="PANTHER" id="PTHR43133">
    <property type="entry name" value="RNA POLYMERASE ECF-TYPE SIGMA FACTO"/>
    <property type="match status" value="1"/>
</dbReference>
<dbReference type="Pfam" id="PF04542">
    <property type="entry name" value="Sigma70_r2"/>
    <property type="match status" value="1"/>
</dbReference>
<evidence type="ECO:0000259" key="8">
    <source>
        <dbReference type="Pfam" id="PF08281"/>
    </source>
</evidence>
<dbReference type="GO" id="GO:0003677">
    <property type="term" value="F:DNA binding"/>
    <property type="evidence" value="ECO:0007669"/>
    <property type="project" value="UniProtKB-KW"/>
</dbReference>
<organism evidence="9 10">
    <name type="scientific">Geovibrio thiophilus</name>
    <dbReference type="NCBI Taxonomy" id="139438"/>
    <lineage>
        <taxon>Bacteria</taxon>
        <taxon>Pseudomonadati</taxon>
        <taxon>Deferribacterota</taxon>
        <taxon>Deferribacteres</taxon>
        <taxon>Deferribacterales</taxon>
        <taxon>Geovibrionaceae</taxon>
        <taxon>Geovibrio</taxon>
    </lineage>
</organism>
<dbReference type="GO" id="GO:0016987">
    <property type="term" value="F:sigma factor activity"/>
    <property type="evidence" value="ECO:0007669"/>
    <property type="project" value="UniProtKB-KW"/>
</dbReference>
<dbReference type="Proteomes" id="UP000287502">
    <property type="component" value="Chromosome"/>
</dbReference>
<evidence type="ECO:0000256" key="5">
    <source>
        <dbReference type="ARBA" id="ARBA00023163"/>
    </source>
</evidence>
<evidence type="ECO:0000313" key="9">
    <source>
        <dbReference type="EMBL" id="QAR33925.1"/>
    </source>
</evidence>
<feature type="domain" description="RNA polymerase sigma-70 region 2" evidence="7">
    <location>
        <begin position="21"/>
        <end position="88"/>
    </location>
</feature>
<evidence type="ECO:0000313" key="10">
    <source>
        <dbReference type="Proteomes" id="UP000287502"/>
    </source>
</evidence>
<dbReference type="Gene3D" id="1.10.10.10">
    <property type="entry name" value="Winged helix-like DNA-binding domain superfamily/Winged helix DNA-binding domain"/>
    <property type="match status" value="1"/>
</dbReference>
<dbReference type="PANTHER" id="PTHR43133:SF53">
    <property type="entry name" value="ECF RNA POLYMERASE SIGMA-E FACTOR"/>
    <property type="match status" value="1"/>
</dbReference>
<keyword evidence="4 6" id="KW-0238">DNA-binding</keyword>
<dbReference type="InterPro" id="IPR039425">
    <property type="entry name" value="RNA_pol_sigma-70-like"/>
</dbReference>
<dbReference type="InterPro" id="IPR013325">
    <property type="entry name" value="RNA_pol_sigma_r2"/>
</dbReference>
<protein>
    <recommendedName>
        <fullName evidence="6">RNA polymerase sigma factor</fullName>
    </recommendedName>
</protein>
<dbReference type="GO" id="GO:0006352">
    <property type="term" value="P:DNA-templated transcription initiation"/>
    <property type="evidence" value="ECO:0007669"/>
    <property type="project" value="InterPro"/>
</dbReference>
<dbReference type="AlphaFoldDB" id="A0A3R5XYL5"/>
<dbReference type="InterPro" id="IPR007627">
    <property type="entry name" value="RNA_pol_sigma70_r2"/>
</dbReference>
<dbReference type="SUPFAM" id="SSF88946">
    <property type="entry name" value="Sigma2 domain of RNA polymerase sigma factors"/>
    <property type="match status" value="1"/>
</dbReference>
<dbReference type="Pfam" id="PF08281">
    <property type="entry name" value="Sigma70_r4_2"/>
    <property type="match status" value="1"/>
</dbReference>
<dbReference type="Gene3D" id="1.10.1740.10">
    <property type="match status" value="1"/>
</dbReference>
<dbReference type="CDD" id="cd06171">
    <property type="entry name" value="Sigma70_r4"/>
    <property type="match status" value="1"/>
</dbReference>
<dbReference type="PROSITE" id="PS01063">
    <property type="entry name" value="SIGMA70_ECF"/>
    <property type="match status" value="1"/>
</dbReference>
<evidence type="ECO:0000256" key="1">
    <source>
        <dbReference type="ARBA" id="ARBA00010641"/>
    </source>
</evidence>
<keyword evidence="10" id="KW-1185">Reference proteome</keyword>
<dbReference type="InterPro" id="IPR036388">
    <property type="entry name" value="WH-like_DNA-bd_sf"/>
</dbReference>
<evidence type="ECO:0000256" key="3">
    <source>
        <dbReference type="ARBA" id="ARBA00023082"/>
    </source>
</evidence>
<evidence type="ECO:0000256" key="2">
    <source>
        <dbReference type="ARBA" id="ARBA00023015"/>
    </source>
</evidence>
<name>A0A3R5XYL5_9BACT</name>
<dbReference type="SUPFAM" id="SSF88659">
    <property type="entry name" value="Sigma3 and sigma4 domains of RNA polymerase sigma factors"/>
    <property type="match status" value="1"/>
</dbReference>
<dbReference type="NCBIfam" id="TIGR02937">
    <property type="entry name" value="sigma70-ECF"/>
    <property type="match status" value="1"/>
</dbReference>
<evidence type="ECO:0000256" key="6">
    <source>
        <dbReference type="RuleBase" id="RU000716"/>
    </source>
</evidence>
<dbReference type="InterPro" id="IPR013324">
    <property type="entry name" value="RNA_pol_sigma_r3/r4-like"/>
</dbReference>
<reference evidence="9 10" key="1">
    <citation type="submission" date="2019-01" db="EMBL/GenBank/DDBJ databases">
        <title>Geovibrio thiophilus DSM 11263, complete genome.</title>
        <authorList>
            <person name="Spring S."/>
            <person name="Bunk B."/>
            <person name="Sproer C."/>
        </authorList>
    </citation>
    <scope>NUCLEOTIDE SEQUENCE [LARGE SCALE GENOMIC DNA]</scope>
    <source>
        <strain evidence="9 10">DSM 11263</strain>
    </source>
</reference>
<keyword evidence="2 6" id="KW-0805">Transcription regulation</keyword>
<dbReference type="EMBL" id="CP035108">
    <property type="protein sequence ID" value="QAR33925.1"/>
    <property type="molecule type" value="Genomic_DNA"/>
</dbReference>
<proteinExistence type="inferred from homology"/>
<dbReference type="KEGG" id="gtl:EP073_11070"/>
<dbReference type="OrthoDB" id="9784984at2"/>
<dbReference type="InterPro" id="IPR000838">
    <property type="entry name" value="RNA_pol_sigma70_ECF_CS"/>
</dbReference>
<dbReference type="RefSeq" id="WP_128467210.1">
    <property type="nucleotide sequence ID" value="NZ_CP035108.1"/>
</dbReference>
<accession>A0A3R5XYL5</accession>
<keyword evidence="5 6" id="KW-0804">Transcription</keyword>
<feature type="domain" description="RNA polymerase sigma factor 70 region 4 type 2" evidence="8">
    <location>
        <begin position="123"/>
        <end position="171"/>
    </location>
</feature>
<comment type="similarity">
    <text evidence="1 6">Belongs to the sigma-70 factor family. ECF subfamily.</text>
</comment>
<evidence type="ECO:0000259" key="7">
    <source>
        <dbReference type="Pfam" id="PF04542"/>
    </source>
</evidence>
<evidence type="ECO:0000256" key="4">
    <source>
        <dbReference type="ARBA" id="ARBA00023125"/>
    </source>
</evidence>
<keyword evidence="3 6" id="KW-0731">Sigma factor</keyword>